<reference evidence="1 2" key="1">
    <citation type="submission" date="2020-12" db="EMBL/GenBank/DDBJ databases">
        <title>Salegentibacter orientalis sp. nov., isolated from costal sediment.</title>
        <authorList>
            <person name="Lian F.-B."/>
        </authorList>
    </citation>
    <scope>NUCLEOTIDE SEQUENCE [LARGE SCALE GENOMIC DNA]</scope>
    <source>
        <strain evidence="1 2">F60176</strain>
    </source>
</reference>
<dbReference type="RefSeq" id="WP_198628071.1">
    <property type="nucleotide sequence ID" value="NZ_JAEHNY010000007.1"/>
</dbReference>
<gene>
    <name evidence="1" type="ORF">I6U50_09655</name>
</gene>
<name>A0ABS0TGX3_9FLAO</name>
<protein>
    <submittedName>
        <fullName evidence="1">Uncharacterized protein</fullName>
    </submittedName>
</protein>
<comment type="caution">
    <text evidence="1">The sequence shown here is derived from an EMBL/GenBank/DDBJ whole genome shotgun (WGS) entry which is preliminary data.</text>
</comment>
<evidence type="ECO:0000313" key="1">
    <source>
        <dbReference type="EMBL" id="MBI6120286.1"/>
    </source>
</evidence>
<organism evidence="1 2">
    <name type="scientific">Salegentibacter maritimus</name>
    <dbReference type="NCBI Taxonomy" id="2794347"/>
    <lineage>
        <taxon>Bacteria</taxon>
        <taxon>Pseudomonadati</taxon>
        <taxon>Bacteroidota</taxon>
        <taxon>Flavobacteriia</taxon>
        <taxon>Flavobacteriales</taxon>
        <taxon>Flavobacteriaceae</taxon>
        <taxon>Salegentibacter</taxon>
    </lineage>
</organism>
<keyword evidence="2" id="KW-1185">Reference proteome</keyword>
<proteinExistence type="predicted"/>
<dbReference type="EMBL" id="JAEHNY010000007">
    <property type="protein sequence ID" value="MBI6120286.1"/>
    <property type="molecule type" value="Genomic_DNA"/>
</dbReference>
<sequence length="227" mass="27121">MLLEDLAAQDITRKDIYIQFDKLIGIENSDLYNGIAYNELHQIDPEENKFLFPYEMHPGDIVYDGKTYYNILLNYNIYNDVVLVKLKNDLATHVFQLITDKIEAFEVNNSKYKRISGNQLKKIPSGIYKILYTDENRDIVLMEKHRLKERKNLNDKVTVYMYKKQKSHFVLRKYGELFFLQDKIDFQKVFPGSKKEIVNFYKEYNSLRKSNQSEFMTKLIELLILKK</sequence>
<dbReference type="Proteomes" id="UP000635665">
    <property type="component" value="Unassembled WGS sequence"/>
</dbReference>
<accession>A0ABS0TGX3</accession>
<evidence type="ECO:0000313" key="2">
    <source>
        <dbReference type="Proteomes" id="UP000635665"/>
    </source>
</evidence>